<protein>
    <submittedName>
        <fullName evidence="3">Uncharacterized protein</fullName>
    </submittedName>
</protein>
<evidence type="ECO:0000313" key="3">
    <source>
        <dbReference type="EMBL" id="SPE06150.1"/>
    </source>
</evidence>
<dbReference type="EMBL" id="OKQU01000001">
    <property type="protein sequence ID" value="SPE06150.1"/>
    <property type="molecule type" value="Genomic_DNA"/>
</dbReference>
<sequence length="55" mass="6189">MRKLQITGLTISILLMLISVIAGLFMVINFELAVTYVIIFGLDGAMFYVFMRKGD</sequence>
<keyword evidence="1" id="KW-1133">Transmembrane helix</keyword>
<reference evidence="2 5" key="1">
    <citation type="submission" date="2018-02" db="EMBL/GenBank/DDBJ databases">
        <authorList>
            <person name="Rodrigo-Torres L."/>
            <person name="Arahal R. D."/>
            <person name="Lucena T."/>
        </authorList>
    </citation>
    <scope>NUCLEOTIDE SEQUENCE [LARGE SCALE GENOMIC DNA]</scope>
    <source>
        <strain evidence="2 5">CECT 8486</strain>
    </source>
</reference>
<evidence type="ECO:0000313" key="4">
    <source>
        <dbReference type="Proteomes" id="UP000237923"/>
    </source>
</evidence>
<keyword evidence="1" id="KW-0812">Transmembrane</keyword>
<dbReference type="RefSeq" id="WP_164993756.1">
    <property type="nucleotide sequence ID" value="NZ_OKQR01000004.1"/>
</dbReference>
<keyword evidence="1" id="KW-0472">Membrane</keyword>
<feature type="transmembrane region" description="Helical" evidence="1">
    <location>
        <begin position="33"/>
        <end position="51"/>
    </location>
</feature>
<evidence type="ECO:0000313" key="5">
    <source>
        <dbReference type="Proteomes" id="UP000239237"/>
    </source>
</evidence>
<keyword evidence="5" id="KW-1185">Reference proteome</keyword>
<evidence type="ECO:0000313" key="2">
    <source>
        <dbReference type="EMBL" id="SPD94488.1"/>
    </source>
</evidence>
<feature type="transmembrane region" description="Helical" evidence="1">
    <location>
        <begin position="7"/>
        <end position="27"/>
    </location>
</feature>
<dbReference type="Proteomes" id="UP000239237">
    <property type="component" value="Unassembled WGS sequence"/>
</dbReference>
<reference evidence="3 4" key="2">
    <citation type="submission" date="2018-02" db="EMBL/GenBank/DDBJ databases">
        <authorList>
            <person name="Cohen D.B."/>
            <person name="Kent A.D."/>
        </authorList>
    </citation>
    <scope>NUCLEOTIDE SEQUENCE [LARGE SCALE GENOMIC DNA]</scope>
    <source>
        <strain evidence="3 4">CECT 9216</strain>
    </source>
</reference>
<dbReference type="Proteomes" id="UP000237923">
    <property type="component" value="Unassembled WGS sequence"/>
</dbReference>
<evidence type="ECO:0000256" key="1">
    <source>
        <dbReference type="SAM" id="Phobius"/>
    </source>
</evidence>
<organism evidence="3 4">
    <name type="scientific">Leuconostoc suionicum</name>
    <dbReference type="NCBI Taxonomy" id="1511761"/>
    <lineage>
        <taxon>Bacteria</taxon>
        <taxon>Bacillati</taxon>
        <taxon>Bacillota</taxon>
        <taxon>Bacilli</taxon>
        <taxon>Lactobacillales</taxon>
        <taxon>Lactobacillaceae</taxon>
        <taxon>Leuconostoc</taxon>
    </lineage>
</organism>
<name>A0A2N9K715_9LACO</name>
<dbReference type="AlphaFoldDB" id="A0A2N9K715"/>
<dbReference type="EMBL" id="OKQR01000004">
    <property type="protein sequence ID" value="SPD94488.1"/>
    <property type="molecule type" value="Genomic_DNA"/>
</dbReference>
<gene>
    <name evidence="2" type="ORF">LES8486_01672</name>
    <name evidence="3" type="ORF">LES9216_00037</name>
</gene>
<accession>A0A2N9K715</accession>
<proteinExistence type="predicted"/>